<protein>
    <submittedName>
        <fullName evidence="2">AAA family ATPase</fullName>
    </submittedName>
</protein>
<evidence type="ECO:0000256" key="1">
    <source>
        <dbReference type="SAM" id="MobiDB-lite"/>
    </source>
</evidence>
<dbReference type="PANTHER" id="PTHR35894:SF1">
    <property type="entry name" value="PHOSPHORIBULOKINASE _ URIDINE KINASE FAMILY"/>
    <property type="match status" value="1"/>
</dbReference>
<reference evidence="2 3" key="1">
    <citation type="submission" date="2019-07" db="EMBL/GenBank/DDBJ databases">
        <title>Novel species isolated from glacier.</title>
        <authorList>
            <person name="Liu Q."/>
            <person name="Xin Y.-H."/>
        </authorList>
    </citation>
    <scope>NUCLEOTIDE SEQUENCE [LARGE SCALE GENOMIC DNA]</scope>
    <source>
        <strain evidence="2 3">LB1R16</strain>
    </source>
</reference>
<dbReference type="Proteomes" id="UP000317894">
    <property type="component" value="Unassembled WGS sequence"/>
</dbReference>
<dbReference type="SUPFAM" id="SSF52540">
    <property type="entry name" value="P-loop containing nucleoside triphosphate hydrolases"/>
    <property type="match status" value="1"/>
</dbReference>
<evidence type="ECO:0000313" key="2">
    <source>
        <dbReference type="EMBL" id="TRW15144.1"/>
    </source>
</evidence>
<name>A0A552UA97_9SPHN</name>
<dbReference type="InterPro" id="IPR052026">
    <property type="entry name" value="ExeA_AAA_ATPase_DNA-bind"/>
</dbReference>
<dbReference type="Pfam" id="PF05621">
    <property type="entry name" value="TniB"/>
    <property type="match status" value="1"/>
</dbReference>
<sequence>MLRRRSGCRPCSTNSFRSEWRGPMQEPIISPADASPAAPLTLASHAGSVRLGAATAVPAAEAGGEDLAEPPTATERDEAFGRLQERMTKLELTIISHPTHDAALDALEECLARARMRSNGRRLKAKARLIYGPSGAGKTTLLEAFLDRHPDVEMEDGDIRRVVPVEMPEQTTKRALVDAVLTAMGYKANNQDTANQIIEQIVDKVQRLGVEMILIDEGHHVVAGSSLEAISEFLKSLLNRVKCQIVILGLPELRELNDYAQFDRRLMPDVVLQPYDWTSVGGRLQWLALLSKFETLLDLPEKSRLASEDSAMAIYVATGGVVGIVSKYLSRALELVTARGLQRVDKALLAEIFAAWHPVDCTPTRIDFTAKLVVPRGETNETLLKKLLSVPIDPETNPFAASAAACEVIWARRLSAGGDVVKAKQRTIGGGRRRVLGKGPPPVRAFGR</sequence>
<dbReference type="Gene3D" id="3.40.50.300">
    <property type="entry name" value="P-loop containing nucleotide triphosphate hydrolases"/>
    <property type="match status" value="1"/>
</dbReference>
<feature type="region of interest" description="Disordered" evidence="1">
    <location>
        <begin position="1"/>
        <end position="33"/>
    </location>
</feature>
<comment type="caution">
    <text evidence="2">The sequence shown here is derived from an EMBL/GenBank/DDBJ whole genome shotgun (WGS) entry which is preliminary data.</text>
</comment>
<dbReference type="PANTHER" id="PTHR35894">
    <property type="entry name" value="GENERAL SECRETION PATHWAY PROTEIN A-RELATED"/>
    <property type="match status" value="1"/>
</dbReference>
<dbReference type="InterPro" id="IPR008868">
    <property type="entry name" value="TniB"/>
</dbReference>
<dbReference type="OrthoDB" id="7586206at2"/>
<organism evidence="2 3">
    <name type="scientific">Glacieibacterium frigidum</name>
    <dbReference type="NCBI Taxonomy" id="2593303"/>
    <lineage>
        <taxon>Bacteria</taxon>
        <taxon>Pseudomonadati</taxon>
        <taxon>Pseudomonadota</taxon>
        <taxon>Alphaproteobacteria</taxon>
        <taxon>Sphingomonadales</taxon>
        <taxon>Sphingosinicellaceae</taxon>
        <taxon>Glacieibacterium</taxon>
    </lineage>
</organism>
<accession>A0A552UA97</accession>
<dbReference type="AlphaFoldDB" id="A0A552UA97"/>
<keyword evidence="3" id="KW-1185">Reference proteome</keyword>
<dbReference type="InterPro" id="IPR027417">
    <property type="entry name" value="P-loop_NTPase"/>
</dbReference>
<gene>
    <name evidence="2" type="ORF">FMM06_16000</name>
</gene>
<dbReference type="EMBL" id="VJWA01000002">
    <property type="protein sequence ID" value="TRW15144.1"/>
    <property type="molecule type" value="Genomic_DNA"/>
</dbReference>
<proteinExistence type="predicted"/>
<evidence type="ECO:0000313" key="3">
    <source>
        <dbReference type="Proteomes" id="UP000317894"/>
    </source>
</evidence>